<dbReference type="PANTHER" id="PTHR12859:SF2">
    <property type="entry name" value="PRA1 FAMILY PROTEIN 3"/>
    <property type="match status" value="1"/>
</dbReference>
<sequence length="258" mass="29354">MNMKTYVKSSGHVRMLANSVLCREVSYEGRGYSFSRDPEAVELLSQRRSEFLKRLFCTVYCQINHPKQMAKVELTPLRAWDDFFPGWERFAKPDTKDVAKWNNRIVNNLLYYQTNYLVSAVAIFLVVGFLNPLGMFTAMAVVSAIFLGSVWAGENRAVINNFKRHNPTAFVFLIMVASYILISLLGSVMVFMSAITFPLACIFAHASFRLRNMKNKLENKIEGAGLKRSPMGILLEALGQHEEGFQKIQSFLEGKLKE</sequence>
<evidence type="ECO:0000256" key="9">
    <source>
        <dbReference type="ARBA" id="ARBA00022989"/>
    </source>
</evidence>
<dbReference type="GO" id="GO:0005789">
    <property type="term" value="C:endoplasmic reticulum membrane"/>
    <property type="evidence" value="ECO:0007669"/>
    <property type="project" value="UniProtKB-SubCell"/>
</dbReference>
<protein>
    <recommendedName>
        <fullName evidence="13">PRA1 family protein</fullName>
    </recommendedName>
</protein>
<keyword evidence="11 13" id="KW-0472">Membrane</keyword>
<evidence type="ECO:0000256" key="7">
    <source>
        <dbReference type="ARBA" id="ARBA00022692"/>
    </source>
</evidence>
<gene>
    <name evidence="14" type="primary">arl6ip5a</name>
</gene>
<keyword evidence="12" id="KW-0206">Cytoskeleton</keyword>
<reference evidence="14 15" key="1">
    <citation type="journal article" date="2011" name="Genome Biol. Evol.">
        <title>Integration of the genetic map and genome assembly of fugu facilitates insights into distinct features of genome evolution in teleosts and mammals.</title>
        <authorList>
            <person name="Kai W."/>
            <person name="Kikuchi K."/>
            <person name="Tohari S."/>
            <person name="Chew A.K."/>
            <person name="Tay A."/>
            <person name="Fujiwara A."/>
            <person name="Hosoya S."/>
            <person name="Suetake H."/>
            <person name="Naruse K."/>
            <person name="Brenner S."/>
            <person name="Suzuki Y."/>
            <person name="Venkatesh B."/>
        </authorList>
    </citation>
    <scope>NUCLEOTIDE SEQUENCE [LARGE SCALE GENOMIC DNA]</scope>
</reference>
<accession>A0A3B5KCU1</accession>
<dbReference type="STRING" id="31033.ENSTRUP00000055494"/>
<feature type="transmembrane region" description="Helical" evidence="13">
    <location>
        <begin position="136"/>
        <end position="153"/>
    </location>
</feature>
<keyword evidence="10" id="KW-0007">Acetylation</keyword>
<feature type="transmembrane region" description="Helical" evidence="13">
    <location>
        <begin position="165"/>
        <end position="182"/>
    </location>
</feature>
<evidence type="ECO:0000256" key="2">
    <source>
        <dbReference type="ARBA" id="ARBA00004477"/>
    </source>
</evidence>
<keyword evidence="15" id="KW-1185">Reference proteome</keyword>
<feature type="transmembrane region" description="Helical" evidence="13">
    <location>
        <begin position="188"/>
        <end position="208"/>
    </location>
</feature>
<dbReference type="OMA" id="NKMEGAG"/>
<comment type="subcellular location">
    <subcellularLocation>
        <location evidence="3">Cell membrane</location>
        <topology evidence="3">Multi-pass membrane protein</topology>
    </subcellularLocation>
    <subcellularLocation>
        <location evidence="1">Cytoplasm</location>
        <location evidence="1">Cytoskeleton</location>
    </subcellularLocation>
    <subcellularLocation>
        <location evidence="2">Endoplasmic reticulum membrane</location>
        <topology evidence="2">Multi-pass membrane protein</topology>
    </subcellularLocation>
    <subcellularLocation>
        <location evidence="13">Membrane</location>
        <topology evidence="13">Multi-pass membrane protein</topology>
    </subcellularLocation>
</comment>
<evidence type="ECO:0000313" key="14">
    <source>
        <dbReference type="Ensembl" id="ENSTRUP00000055494.2"/>
    </source>
</evidence>
<evidence type="ECO:0000256" key="13">
    <source>
        <dbReference type="RuleBase" id="RU363107"/>
    </source>
</evidence>
<evidence type="ECO:0000256" key="5">
    <source>
        <dbReference type="ARBA" id="ARBA00022475"/>
    </source>
</evidence>
<proteinExistence type="inferred from homology"/>
<comment type="similarity">
    <text evidence="4 13">Belongs to the PRA1 family.</text>
</comment>
<reference evidence="14" key="3">
    <citation type="submission" date="2025-09" db="UniProtKB">
        <authorList>
            <consortium name="Ensembl"/>
        </authorList>
    </citation>
    <scope>IDENTIFICATION</scope>
</reference>
<evidence type="ECO:0000256" key="6">
    <source>
        <dbReference type="ARBA" id="ARBA00022490"/>
    </source>
</evidence>
<dbReference type="PANTHER" id="PTHR12859">
    <property type="entry name" value="PRA1 PROTEIN"/>
    <property type="match status" value="1"/>
</dbReference>
<dbReference type="AlphaFoldDB" id="A0A3B5KCU1"/>
<dbReference type="Pfam" id="PF03208">
    <property type="entry name" value="PRA1"/>
    <property type="match status" value="1"/>
</dbReference>
<evidence type="ECO:0000256" key="12">
    <source>
        <dbReference type="ARBA" id="ARBA00023212"/>
    </source>
</evidence>
<dbReference type="GO" id="GO:0051051">
    <property type="term" value="P:negative regulation of transport"/>
    <property type="evidence" value="ECO:0007669"/>
    <property type="project" value="TreeGrafter"/>
</dbReference>
<organism evidence="14 15">
    <name type="scientific">Takifugu rubripes</name>
    <name type="common">Japanese pufferfish</name>
    <name type="synonym">Fugu rubripes</name>
    <dbReference type="NCBI Taxonomy" id="31033"/>
    <lineage>
        <taxon>Eukaryota</taxon>
        <taxon>Metazoa</taxon>
        <taxon>Chordata</taxon>
        <taxon>Craniata</taxon>
        <taxon>Vertebrata</taxon>
        <taxon>Euteleostomi</taxon>
        <taxon>Actinopterygii</taxon>
        <taxon>Neopterygii</taxon>
        <taxon>Teleostei</taxon>
        <taxon>Neoteleostei</taxon>
        <taxon>Acanthomorphata</taxon>
        <taxon>Eupercaria</taxon>
        <taxon>Tetraodontiformes</taxon>
        <taxon>Tetradontoidea</taxon>
        <taxon>Tetraodontidae</taxon>
        <taxon>Takifugu</taxon>
    </lineage>
</organism>
<dbReference type="GO" id="GO:0005856">
    <property type="term" value="C:cytoskeleton"/>
    <property type="evidence" value="ECO:0007669"/>
    <property type="project" value="UniProtKB-SubCell"/>
</dbReference>
<evidence type="ECO:0000313" key="15">
    <source>
        <dbReference type="Proteomes" id="UP000005226"/>
    </source>
</evidence>
<evidence type="ECO:0000256" key="10">
    <source>
        <dbReference type="ARBA" id="ARBA00022990"/>
    </source>
</evidence>
<reference evidence="14" key="2">
    <citation type="submission" date="2025-08" db="UniProtKB">
        <authorList>
            <consortium name="Ensembl"/>
        </authorList>
    </citation>
    <scope>IDENTIFICATION</scope>
</reference>
<feature type="transmembrane region" description="Helical" evidence="13">
    <location>
        <begin position="109"/>
        <end position="130"/>
    </location>
</feature>
<dbReference type="GeneTree" id="ENSGT00390000008631"/>
<name>A0A3B5KCU1_TAKRU</name>
<dbReference type="Proteomes" id="UP000005226">
    <property type="component" value="Chromosome 19"/>
</dbReference>
<dbReference type="InterPro" id="IPR004895">
    <property type="entry name" value="Prenylated_rab_accept_PRA1"/>
</dbReference>
<evidence type="ECO:0000256" key="11">
    <source>
        <dbReference type="ARBA" id="ARBA00023136"/>
    </source>
</evidence>
<keyword evidence="9 13" id="KW-1133">Transmembrane helix</keyword>
<dbReference type="GO" id="GO:0005886">
    <property type="term" value="C:plasma membrane"/>
    <property type="evidence" value="ECO:0007669"/>
    <property type="project" value="UniProtKB-SubCell"/>
</dbReference>
<keyword evidence="7 13" id="KW-0812">Transmembrane</keyword>
<evidence type="ECO:0000256" key="1">
    <source>
        <dbReference type="ARBA" id="ARBA00004245"/>
    </source>
</evidence>
<evidence type="ECO:0000256" key="8">
    <source>
        <dbReference type="ARBA" id="ARBA00022824"/>
    </source>
</evidence>
<keyword evidence="5" id="KW-1003">Cell membrane</keyword>
<dbReference type="Ensembl" id="ENSTRUT00000058092.2">
    <property type="protein sequence ID" value="ENSTRUP00000055494.2"/>
    <property type="gene ID" value="ENSTRUG00000019898.2"/>
</dbReference>
<keyword evidence="6" id="KW-0963">Cytoplasm</keyword>
<evidence type="ECO:0000256" key="3">
    <source>
        <dbReference type="ARBA" id="ARBA00004651"/>
    </source>
</evidence>
<evidence type="ECO:0000256" key="4">
    <source>
        <dbReference type="ARBA" id="ARBA00006483"/>
    </source>
</evidence>
<dbReference type="InParanoid" id="A0A3B5KCU1"/>
<keyword evidence="8" id="KW-0256">Endoplasmic reticulum</keyword>